<name>A0A8I0AFY0_9FIRM</name>
<feature type="transmembrane region" description="Helical" evidence="7">
    <location>
        <begin position="255"/>
        <end position="279"/>
    </location>
</feature>
<dbReference type="PIRSF" id="PIRSF006603">
    <property type="entry name" value="DinF"/>
    <property type="match status" value="1"/>
</dbReference>
<feature type="transmembrane region" description="Helical" evidence="7">
    <location>
        <begin position="342"/>
        <end position="368"/>
    </location>
</feature>
<gene>
    <name evidence="8" type="ORF">H8S54_02285</name>
</gene>
<evidence type="ECO:0000256" key="2">
    <source>
        <dbReference type="ARBA" id="ARBA00022448"/>
    </source>
</evidence>
<dbReference type="InterPro" id="IPR051327">
    <property type="entry name" value="MATE_MepA_subfamily"/>
</dbReference>
<proteinExistence type="predicted"/>
<dbReference type="InterPro" id="IPR002528">
    <property type="entry name" value="MATE_fam"/>
</dbReference>
<feature type="transmembrane region" description="Helical" evidence="7">
    <location>
        <begin position="153"/>
        <end position="173"/>
    </location>
</feature>
<dbReference type="AlphaFoldDB" id="A0A8I0AFY0"/>
<protein>
    <submittedName>
        <fullName evidence="8">Polysaccharide biosynthesis C-terminal domain-containing protein</fullName>
    </submittedName>
</protein>
<dbReference type="Proteomes" id="UP000652847">
    <property type="component" value="Unassembled WGS sequence"/>
</dbReference>
<feature type="transmembrane region" description="Helical" evidence="7">
    <location>
        <begin position="12"/>
        <end position="32"/>
    </location>
</feature>
<keyword evidence="2" id="KW-0813">Transport</keyword>
<evidence type="ECO:0000256" key="6">
    <source>
        <dbReference type="ARBA" id="ARBA00023136"/>
    </source>
</evidence>
<organism evidence="8 9">
    <name type="scientific">Blautia segnis</name>
    <dbReference type="NCBI Taxonomy" id="2763030"/>
    <lineage>
        <taxon>Bacteria</taxon>
        <taxon>Bacillati</taxon>
        <taxon>Bacillota</taxon>
        <taxon>Clostridia</taxon>
        <taxon>Lachnospirales</taxon>
        <taxon>Lachnospiraceae</taxon>
        <taxon>Blautia</taxon>
    </lineage>
</organism>
<dbReference type="GO" id="GO:0042910">
    <property type="term" value="F:xenobiotic transmembrane transporter activity"/>
    <property type="evidence" value="ECO:0007669"/>
    <property type="project" value="InterPro"/>
</dbReference>
<evidence type="ECO:0000256" key="7">
    <source>
        <dbReference type="SAM" id="Phobius"/>
    </source>
</evidence>
<dbReference type="Pfam" id="PF01554">
    <property type="entry name" value="MatE"/>
    <property type="match status" value="2"/>
</dbReference>
<keyword evidence="5 7" id="KW-1133">Transmembrane helix</keyword>
<evidence type="ECO:0000256" key="5">
    <source>
        <dbReference type="ARBA" id="ARBA00022989"/>
    </source>
</evidence>
<feature type="transmembrane region" description="Helical" evidence="7">
    <location>
        <begin position="404"/>
        <end position="424"/>
    </location>
</feature>
<sequence>MLKQFFKYITQSVAGMIGISVYILADTFFISVQSGADGLAVLNLILPVYGLVYAIGAMIGIGSATRYSISKAQGGNPDFYFTQSIFWCLICSIPFILTGIFLPGKFLELLGADQRLIHLGKGYLRIMLITTPLFMSNYTFTAFARNDHATSRAMIGAIAGSLFNIVFDYIFMFSMGLGLSGAALATAFSPAVTMTICSTHFLSKKNQVEFQWKRPSIRHLVSCCQLGISAFVGELSSAIITIIFNMLILDIAGNVGIAAYGVIANLSLVVMSIFNGLAQGAQPLISQNYGQGKQENVRKLLKWSILSCLVLELVTVALSWGFTDGLIGIFNSENNLLLLNYAHIGLRIYFLGFLFAGINIMLVAYFSATDNARPAITGSLMRGIFAIAVSAVILSKLLGINGVWGSFLSSEVITFAVLLLLSRFQKKPQKEIK</sequence>
<keyword evidence="4 7" id="KW-0812">Transmembrane</keyword>
<keyword evidence="6 7" id="KW-0472">Membrane</keyword>
<comment type="caution">
    <text evidence="8">The sequence shown here is derived from an EMBL/GenBank/DDBJ whole genome shotgun (WGS) entry which is preliminary data.</text>
</comment>
<evidence type="ECO:0000256" key="4">
    <source>
        <dbReference type="ARBA" id="ARBA00022692"/>
    </source>
</evidence>
<feature type="transmembrane region" description="Helical" evidence="7">
    <location>
        <begin position="122"/>
        <end position="141"/>
    </location>
</feature>
<dbReference type="PANTHER" id="PTHR43823:SF3">
    <property type="entry name" value="MULTIDRUG EXPORT PROTEIN MEPA"/>
    <property type="match status" value="1"/>
</dbReference>
<feature type="transmembrane region" description="Helical" evidence="7">
    <location>
        <begin position="380"/>
        <end position="398"/>
    </location>
</feature>
<accession>A0A8I0AFY0</accession>
<evidence type="ECO:0000256" key="3">
    <source>
        <dbReference type="ARBA" id="ARBA00022475"/>
    </source>
</evidence>
<evidence type="ECO:0000313" key="9">
    <source>
        <dbReference type="Proteomes" id="UP000652847"/>
    </source>
</evidence>
<feature type="transmembrane region" description="Helical" evidence="7">
    <location>
        <begin position="79"/>
        <end position="102"/>
    </location>
</feature>
<reference evidence="8 9" key="1">
    <citation type="submission" date="2020-08" db="EMBL/GenBank/DDBJ databases">
        <title>Genome public.</title>
        <authorList>
            <person name="Liu C."/>
            <person name="Sun Q."/>
        </authorList>
    </citation>
    <scope>NUCLEOTIDE SEQUENCE [LARGE SCALE GENOMIC DNA]</scope>
    <source>
        <strain evidence="8 9">BX17</strain>
    </source>
</reference>
<evidence type="ECO:0000313" key="8">
    <source>
        <dbReference type="EMBL" id="MBC5649980.1"/>
    </source>
</evidence>
<feature type="transmembrane region" description="Helical" evidence="7">
    <location>
        <begin position="300"/>
        <end position="322"/>
    </location>
</feature>
<comment type="subcellular location">
    <subcellularLocation>
        <location evidence="1">Cell membrane</location>
        <topology evidence="1">Multi-pass membrane protein</topology>
    </subcellularLocation>
</comment>
<dbReference type="EMBL" id="JACOOT010000005">
    <property type="protein sequence ID" value="MBC5649980.1"/>
    <property type="molecule type" value="Genomic_DNA"/>
</dbReference>
<dbReference type="PANTHER" id="PTHR43823">
    <property type="entry name" value="SPORULATION PROTEIN YKVU"/>
    <property type="match status" value="1"/>
</dbReference>
<keyword evidence="9" id="KW-1185">Reference proteome</keyword>
<feature type="transmembrane region" description="Helical" evidence="7">
    <location>
        <begin position="44"/>
        <end position="67"/>
    </location>
</feature>
<dbReference type="GO" id="GO:0005886">
    <property type="term" value="C:plasma membrane"/>
    <property type="evidence" value="ECO:0007669"/>
    <property type="project" value="UniProtKB-SubCell"/>
</dbReference>
<dbReference type="InterPro" id="IPR048279">
    <property type="entry name" value="MdtK-like"/>
</dbReference>
<dbReference type="RefSeq" id="WP_021925304.1">
    <property type="nucleotide sequence ID" value="NZ_JACOOT010000005.1"/>
</dbReference>
<keyword evidence="3" id="KW-1003">Cell membrane</keyword>
<feature type="transmembrane region" description="Helical" evidence="7">
    <location>
        <begin position="223"/>
        <end position="249"/>
    </location>
</feature>
<feature type="transmembrane region" description="Helical" evidence="7">
    <location>
        <begin position="179"/>
        <end position="202"/>
    </location>
</feature>
<evidence type="ECO:0000256" key="1">
    <source>
        <dbReference type="ARBA" id="ARBA00004651"/>
    </source>
</evidence>
<dbReference type="GO" id="GO:0015297">
    <property type="term" value="F:antiporter activity"/>
    <property type="evidence" value="ECO:0007669"/>
    <property type="project" value="InterPro"/>
</dbReference>